<reference evidence="1 2" key="1">
    <citation type="submission" date="2018-06" db="EMBL/GenBank/DDBJ databases">
        <authorList>
            <consortium name="Pathogen Informatics"/>
            <person name="Doyle S."/>
        </authorList>
    </citation>
    <scope>NUCLEOTIDE SEQUENCE [LARGE SCALE GENOMIC DNA]</scope>
    <source>
        <strain evidence="1 2">NCTC11470</strain>
    </source>
</reference>
<organism evidence="1 2">
    <name type="scientific">Yersinia frederiksenii</name>
    <dbReference type="NCBI Taxonomy" id="29484"/>
    <lineage>
        <taxon>Bacteria</taxon>
        <taxon>Pseudomonadati</taxon>
        <taxon>Pseudomonadota</taxon>
        <taxon>Gammaproteobacteria</taxon>
        <taxon>Enterobacterales</taxon>
        <taxon>Yersiniaceae</taxon>
        <taxon>Yersinia</taxon>
    </lineage>
</organism>
<dbReference type="EMBL" id="UHJA01000001">
    <property type="protein sequence ID" value="SUP79322.1"/>
    <property type="molecule type" value="Genomic_DNA"/>
</dbReference>
<name>A0A380Q1E4_YERFR</name>
<evidence type="ECO:0000313" key="2">
    <source>
        <dbReference type="Proteomes" id="UP000254835"/>
    </source>
</evidence>
<dbReference type="Proteomes" id="UP000254835">
    <property type="component" value="Unassembled WGS sequence"/>
</dbReference>
<proteinExistence type="predicted"/>
<evidence type="ECO:0000313" key="1">
    <source>
        <dbReference type="EMBL" id="SUP79322.1"/>
    </source>
</evidence>
<protein>
    <submittedName>
        <fullName evidence="1">Uncharacterized protein</fullName>
    </submittedName>
</protein>
<gene>
    <name evidence="1" type="ORF">NCTC11470_04454</name>
</gene>
<sequence length="44" mass="5103">MVLDPHLDPLFHPDSELNRPGIAWSRADLSQYGCKYPCKRTINF</sequence>
<dbReference type="AlphaFoldDB" id="A0A380Q1E4"/>
<accession>A0A380Q1E4</accession>